<evidence type="ECO:0000313" key="3">
    <source>
        <dbReference type="EMBL" id="OAA33229.1"/>
    </source>
</evidence>
<gene>
    <name evidence="3" type="ORF">AAL_00694</name>
</gene>
<keyword evidence="3" id="KW-0413">Isomerase</keyword>
<dbReference type="SUPFAM" id="SSF52833">
    <property type="entry name" value="Thioredoxin-like"/>
    <property type="match status" value="2"/>
</dbReference>
<dbReference type="InterPro" id="IPR013766">
    <property type="entry name" value="Thioredoxin_domain"/>
</dbReference>
<dbReference type="GO" id="GO:0003756">
    <property type="term" value="F:protein disulfide isomerase activity"/>
    <property type="evidence" value="ECO:0007669"/>
    <property type="project" value="TreeGrafter"/>
</dbReference>
<evidence type="ECO:0000256" key="1">
    <source>
        <dbReference type="ARBA" id="ARBA00006347"/>
    </source>
</evidence>
<accession>A0A166V3B3</accession>
<dbReference type="AlphaFoldDB" id="A0A166V3B3"/>
<dbReference type="GO" id="GO:0005783">
    <property type="term" value="C:endoplasmic reticulum"/>
    <property type="evidence" value="ECO:0007669"/>
    <property type="project" value="TreeGrafter"/>
</dbReference>
<protein>
    <submittedName>
        <fullName evidence="3">Protein disulfide-isomerase</fullName>
    </submittedName>
</protein>
<dbReference type="EMBL" id="AZGY01000001">
    <property type="protein sequence ID" value="OAA33229.1"/>
    <property type="molecule type" value="Genomic_DNA"/>
</dbReference>
<dbReference type="PANTHER" id="PTHR18929">
    <property type="entry name" value="PROTEIN DISULFIDE ISOMERASE"/>
    <property type="match status" value="1"/>
</dbReference>
<sequence>MKLSHYTAAVSLLTGFARAWNHAGPEEVRAALKQDHDTLVAFVASEHAPSQALLPEWTSLEDGASRILSVDCAVDYLLCKELDVVSFPTIRLYHGSQPMVRYRGPRKAQLISAFLRRPKLPPVTELPEHDLSTFPATDDFVIIAHLTETDRKLLKNFASVATLYKDRLTFAVISSPSQKNTSTLQCHNNLDDLHYEKPCANRVEEMEQFVQACTEPLVSQLTRKSEAKLARLHFAQAGRSLVYYFTDEESDGVLYTDRIRPLAKHYQEYLKFVIVDSLQYPEMPSSMGLGSGRGLAVQNTHNGQVFPYLDSASSISAEEAGDFITAISQGSVQPWTGQYEIRSVVSPNRDEL</sequence>
<dbReference type="Proteomes" id="UP000078544">
    <property type="component" value="Unassembled WGS sequence"/>
</dbReference>
<name>A0A166V3B3_9HYPO</name>
<evidence type="ECO:0000259" key="2">
    <source>
        <dbReference type="Pfam" id="PF00085"/>
    </source>
</evidence>
<comment type="similarity">
    <text evidence="1">Belongs to the protein disulfide isomerase family.</text>
</comment>
<reference evidence="3 4" key="1">
    <citation type="journal article" date="2016" name="Genome Biol. Evol.">
        <title>Divergent and convergent evolution of fungal pathogenicity.</title>
        <authorList>
            <person name="Shang Y."/>
            <person name="Xiao G."/>
            <person name="Zheng P."/>
            <person name="Cen K."/>
            <person name="Zhan S."/>
            <person name="Wang C."/>
        </authorList>
    </citation>
    <scope>NUCLEOTIDE SEQUENCE [LARGE SCALE GENOMIC DNA]</scope>
    <source>
        <strain evidence="3 4">RCEF 2490</strain>
    </source>
</reference>
<dbReference type="Gene3D" id="3.40.30.10">
    <property type="entry name" value="Glutaredoxin"/>
    <property type="match status" value="3"/>
</dbReference>
<dbReference type="OrthoDB" id="427280at2759"/>
<proteinExistence type="inferred from homology"/>
<dbReference type="GO" id="GO:0006457">
    <property type="term" value="P:protein folding"/>
    <property type="evidence" value="ECO:0007669"/>
    <property type="project" value="TreeGrafter"/>
</dbReference>
<keyword evidence="4" id="KW-1185">Reference proteome</keyword>
<dbReference type="GO" id="GO:0034976">
    <property type="term" value="P:response to endoplasmic reticulum stress"/>
    <property type="evidence" value="ECO:0007669"/>
    <property type="project" value="TreeGrafter"/>
</dbReference>
<feature type="domain" description="Thioredoxin" evidence="2">
    <location>
        <begin position="29"/>
        <end position="115"/>
    </location>
</feature>
<dbReference type="STRING" id="1081109.A0A166V3B3"/>
<dbReference type="InterPro" id="IPR036249">
    <property type="entry name" value="Thioredoxin-like_sf"/>
</dbReference>
<comment type="caution">
    <text evidence="3">The sequence shown here is derived from an EMBL/GenBank/DDBJ whole genome shotgun (WGS) entry which is preliminary data.</text>
</comment>
<dbReference type="Pfam" id="PF00085">
    <property type="entry name" value="Thioredoxin"/>
    <property type="match status" value="1"/>
</dbReference>
<evidence type="ECO:0000313" key="4">
    <source>
        <dbReference type="Proteomes" id="UP000078544"/>
    </source>
</evidence>
<dbReference type="CDD" id="cd02961">
    <property type="entry name" value="PDI_a_family"/>
    <property type="match status" value="1"/>
</dbReference>
<organism evidence="3 4">
    <name type="scientific">Moelleriella libera RCEF 2490</name>
    <dbReference type="NCBI Taxonomy" id="1081109"/>
    <lineage>
        <taxon>Eukaryota</taxon>
        <taxon>Fungi</taxon>
        <taxon>Dikarya</taxon>
        <taxon>Ascomycota</taxon>
        <taxon>Pezizomycotina</taxon>
        <taxon>Sordariomycetes</taxon>
        <taxon>Hypocreomycetidae</taxon>
        <taxon>Hypocreales</taxon>
        <taxon>Clavicipitaceae</taxon>
        <taxon>Moelleriella</taxon>
    </lineage>
</organism>